<dbReference type="PIRSF" id="PIRSF006470">
    <property type="entry name" value="DctB"/>
    <property type="match status" value="1"/>
</dbReference>
<dbReference type="InterPro" id="IPR038404">
    <property type="entry name" value="TRAP_DctP_sf"/>
</dbReference>
<name>A0A2Z2HB67_9GAMM</name>
<dbReference type="NCBIfam" id="TIGR00787">
    <property type="entry name" value="dctP"/>
    <property type="match status" value="1"/>
</dbReference>
<evidence type="ECO:0000256" key="2">
    <source>
        <dbReference type="SAM" id="SignalP"/>
    </source>
</evidence>
<feature type="chain" id="PRO_5016248016" evidence="2">
    <location>
        <begin position="32"/>
        <end position="332"/>
    </location>
</feature>
<dbReference type="PANTHER" id="PTHR33376">
    <property type="match status" value="1"/>
</dbReference>
<evidence type="ECO:0000313" key="4">
    <source>
        <dbReference type="Proteomes" id="UP000250025"/>
    </source>
</evidence>
<dbReference type="KEGG" id="kus:B9G99_15970"/>
<protein>
    <submittedName>
        <fullName evidence="3">C4-dicarboxylate ABC transporter</fullName>
    </submittedName>
</protein>
<accession>A0A2Z2HB67</accession>
<dbReference type="Pfam" id="PF03480">
    <property type="entry name" value="DctP"/>
    <property type="match status" value="1"/>
</dbReference>
<sequence>MSIRLSSTPVRYLQAAAVAGVMAITTLPAQADNWRGWNAHPPGYPNSEALDSFVKEVTENTEGRVKAKVYHNGVLGDQPDAIEQTRSGALNFANFNMGPMGPIVPATDVLSLPFLFKDVDAMHKVMDGEIGKRFADALEQKGLVALSWFDSGARSVYNTKRPINEPEDMQGLKVRVMNNDLYVDMINALGGNATPMSYGEVYQSLKTGVIDGAENNFPSYESSGHDEIAKYYSETQHLILPECLCIAKRSWDKLSEQDQEIVRKAALDAATLQRKLWAEGSKKSREDVIAAGAKINEVDKPAFQAKMEPIYAAFIKEHPDLEPLLNDIRNAQ</sequence>
<dbReference type="RefSeq" id="WP_086623066.1">
    <property type="nucleotide sequence ID" value="NZ_CP021323.1"/>
</dbReference>
<dbReference type="EMBL" id="CP021323">
    <property type="protein sequence ID" value="ARS54196.1"/>
    <property type="molecule type" value="Genomic_DNA"/>
</dbReference>
<feature type="signal peptide" evidence="2">
    <location>
        <begin position="1"/>
        <end position="31"/>
    </location>
</feature>
<dbReference type="GO" id="GO:0030246">
    <property type="term" value="F:carbohydrate binding"/>
    <property type="evidence" value="ECO:0007669"/>
    <property type="project" value="TreeGrafter"/>
</dbReference>
<dbReference type="AlphaFoldDB" id="A0A2Z2HB67"/>
<dbReference type="PANTHER" id="PTHR33376:SF2">
    <property type="entry name" value="DICARBOXYLATE-BINDING PERIPLASMIC PROTEIN"/>
    <property type="match status" value="1"/>
</dbReference>
<dbReference type="OrthoDB" id="9771186at2"/>
<proteinExistence type="predicted"/>
<gene>
    <name evidence="3" type="ORF">B9G99_15970</name>
</gene>
<dbReference type="Gene3D" id="3.40.190.170">
    <property type="entry name" value="Bacterial extracellular solute-binding protein, family 7"/>
    <property type="match status" value="1"/>
</dbReference>
<dbReference type="Proteomes" id="UP000250025">
    <property type="component" value="Chromosome"/>
</dbReference>
<dbReference type="GO" id="GO:0055085">
    <property type="term" value="P:transmembrane transport"/>
    <property type="evidence" value="ECO:0007669"/>
    <property type="project" value="InterPro"/>
</dbReference>
<evidence type="ECO:0000256" key="1">
    <source>
        <dbReference type="ARBA" id="ARBA00022729"/>
    </source>
</evidence>
<organism evidence="3 4">
    <name type="scientific">Kushneria konosiri</name>
    <dbReference type="NCBI Taxonomy" id="698828"/>
    <lineage>
        <taxon>Bacteria</taxon>
        <taxon>Pseudomonadati</taxon>
        <taxon>Pseudomonadota</taxon>
        <taxon>Gammaproteobacteria</taxon>
        <taxon>Oceanospirillales</taxon>
        <taxon>Halomonadaceae</taxon>
        <taxon>Kushneria</taxon>
    </lineage>
</organism>
<dbReference type="InterPro" id="IPR004682">
    <property type="entry name" value="TRAP_DctP"/>
</dbReference>
<dbReference type="InterPro" id="IPR018389">
    <property type="entry name" value="DctP_fam"/>
</dbReference>
<reference evidence="3 4" key="1">
    <citation type="journal article" date="2017" name="Int. J. Syst. Evol. Microbiol.">
        <title>Kushneria konosiri sp. nov., isolated from the Korean salt-fermented seafood Daemi-jeot.</title>
        <authorList>
            <person name="Yun J.H."/>
            <person name="Park S.K."/>
            <person name="Lee J.Y."/>
            <person name="Jung M.J."/>
            <person name="Bae J.W."/>
        </authorList>
    </citation>
    <scope>NUCLEOTIDE SEQUENCE [LARGE SCALE GENOMIC DNA]</scope>
    <source>
        <strain evidence="3 4">X49</strain>
    </source>
</reference>
<dbReference type="GO" id="GO:0030288">
    <property type="term" value="C:outer membrane-bounded periplasmic space"/>
    <property type="evidence" value="ECO:0007669"/>
    <property type="project" value="InterPro"/>
</dbReference>
<dbReference type="CDD" id="cd13671">
    <property type="entry name" value="PBP2_TRAP_SBP_like_3"/>
    <property type="match status" value="1"/>
</dbReference>
<keyword evidence="1 2" id="KW-0732">Signal</keyword>
<evidence type="ECO:0000313" key="3">
    <source>
        <dbReference type="EMBL" id="ARS54196.1"/>
    </source>
</evidence>
<dbReference type="NCBIfam" id="NF037995">
    <property type="entry name" value="TRAP_S1"/>
    <property type="match status" value="1"/>
</dbReference>
<keyword evidence="4" id="KW-1185">Reference proteome</keyword>